<keyword evidence="2" id="KW-0808">Transferase</keyword>
<dbReference type="EMBL" id="SSTE01007373">
    <property type="protein sequence ID" value="KAA0056602.1"/>
    <property type="molecule type" value="Genomic_DNA"/>
</dbReference>
<keyword evidence="2" id="KW-0548">Nucleotidyltransferase</keyword>
<protein>
    <submittedName>
        <fullName evidence="2">Reverse transcriptase</fullName>
    </submittedName>
</protein>
<dbReference type="Proteomes" id="UP000321947">
    <property type="component" value="Unassembled WGS sequence"/>
</dbReference>
<dbReference type="GO" id="GO:0003964">
    <property type="term" value="F:RNA-directed DNA polymerase activity"/>
    <property type="evidence" value="ECO:0007669"/>
    <property type="project" value="UniProtKB-KW"/>
</dbReference>
<evidence type="ECO:0000313" key="1">
    <source>
        <dbReference type="EMBL" id="KAA0056602.1"/>
    </source>
</evidence>
<keyword evidence="2" id="KW-0695">RNA-directed DNA polymerase</keyword>
<evidence type="ECO:0000313" key="2">
    <source>
        <dbReference type="EMBL" id="TYK24285.1"/>
    </source>
</evidence>
<evidence type="ECO:0000313" key="3">
    <source>
        <dbReference type="Proteomes" id="UP000321393"/>
    </source>
</evidence>
<reference evidence="3 4" key="1">
    <citation type="submission" date="2019-08" db="EMBL/GenBank/DDBJ databases">
        <title>Draft genome sequences of two oriental melons (Cucumis melo L. var makuwa).</title>
        <authorList>
            <person name="Kwon S.-Y."/>
        </authorList>
    </citation>
    <scope>NUCLEOTIDE SEQUENCE [LARGE SCALE GENOMIC DNA]</scope>
    <source>
        <strain evidence="4">cv. Chang Bougi</strain>
        <strain evidence="3">cv. SW 3</strain>
        <tissue evidence="2">Leaf</tissue>
    </source>
</reference>
<dbReference type="EMBL" id="SSTD01003946">
    <property type="protein sequence ID" value="TYK24285.1"/>
    <property type="molecule type" value="Genomic_DNA"/>
</dbReference>
<organism evidence="2 4">
    <name type="scientific">Cucumis melo var. makuwa</name>
    <name type="common">Oriental melon</name>
    <dbReference type="NCBI Taxonomy" id="1194695"/>
    <lineage>
        <taxon>Eukaryota</taxon>
        <taxon>Viridiplantae</taxon>
        <taxon>Streptophyta</taxon>
        <taxon>Embryophyta</taxon>
        <taxon>Tracheophyta</taxon>
        <taxon>Spermatophyta</taxon>
        <taxon>Magnoliopsida</taxon>
        <taxon>eudicotyledons</taxon>
        <taxon>Gunneridae</taxon>
        <taxon>Pentapetalae</taxon>
        <taxon>rosids</taxon>
        <taxon>fabids</taxon>
        <taxon>Cucurbitales</taxon>
        <taxon>Cucurbitaceae</taxon>
        <taxon>Benincaseae</taxon>
        <taxon>Cucumis</taxon>
    </lineage>
</organism>
<comment type="caution">
    <text evidence="2">The sequence shown here is derived from an EMBL/GenBank/DDBJ whole genome shotgun (WGS) entry which is preliminary data.</text>
</comment>
<dbReference type="AlphaFoldDB" id="A0A5D3DKY6"/>
<proteinExistence type="predicted"/>
<evidence type="ECO:0000313" key="4">
    <source>
        <dbReference type="Proteomes" id="UP000321947"/>
    </source>
</evidence>
<accession>A0A5D3DKY6</accession>
<gene>
    <name evidence="2" type="ORF">E5676_scaffold205G00500</name>
    <name evidence="1" type="ORF">E6C27_scaffold288G001150</name>
</gene>
<sequence>MLSRVLHFQTPLDYLKESYPSMGLIPFSIRVFRCTTYVHSHGPNQTKFTIGLRLACLLDILCTNEAINASIHLHPTSGGSMREQSNYMLPLESTCPTVVTLPDSSSHSTVLPTNQVPWKTYYSRNLRKGVESLIVQAT</sequence>
<name>A0A5D3DKY6_CUCMM</name>
<dbReference type="Proteomes" id="UP000321393">
    <property type="component" value="Unassembled WGS sequence"/>
</dbReference>